<dbReference type="AlphaFoldDB" id="A0A418UZG0"/>
<comment type="caution">
    <text evidence="5">The sequence shown here is derived from an EMBL/GenBank/DDBJ whole genome shotgun (WGS) entry which is preliminary data.</text>
</comment>
<sequence>MIETSMPRPNLEYMLAVASHRMSQALAAELAGHGIALEHWRILTNLADDAGWTMTELAEAALLSMPTATRTVDHMVGEALIYRAPHGSDRRKVVVFISDKGRSLWSQIRLSADRCEQSIVEQYGDVWIKQLVKRLEHVAEAGQAKPRR</sequence>
<dbReference type="GO" id="GO:0003677">
    <property type="term" value="F:DNA binding"/>
    <property type="evidence" value="ECO:0007669"/>
    <property type="project" value="UniProtKB-KW"/>
</dbReference>
<keyword evidence="3" id="KW-0804">Transcription</keyword>
<name>A0A418UZG0_RHOPL</name>
<keyword evidence="1" id="KW-0805">Transcription regulation</keyword>
<accession>A0A418UZG0</accession>
<evidence type="ECO:0000256" key="3">
    <source>
        <dbReference type="ARBA" id="ARBA00023163"/>
    </source>
</evidence>
<dbReference type="OrthoDB" id="582199at2"/>
<proteinExistence type="predicted"/>
<dbReference type="PROSITE" id="PS50995">
    <property type="entry name" value="HTH_MARR_2"/>
    <property type="match status" value="1"/>
</dbReference>
<dbReference type="PANTHER" id="PTHR42756:SF1">
    <property type="entry name" value="TRANSCRIPTIONAL REPRESSOR OF EMRAB OPERON"/>
    <property type="match status" value="1"/>
</dbReference>
<evidence type="ECO:0000313" key="5">
    <source>
        <dbReference type="EMBL" id="RJF68771.1"/>
    </source>
</evidence>
<evidence type="ECO:0000256" key="2">
    <source>
        <dbReference type="ARBA" id="ARBA00023125"/>
    </source>
</evidence>
<gene>
    <name evidence="5" type="ORF">D4Q52_21460</name>
</gene>
<dbReference type="GO" id="GO:0003700">
    <property type="term" value="F:DNA-binding transcription factor activity"/>
    <property type="evidence" value="ECO:0007669"/>
    <property type="project" value="InterPro"/>
</dbReference>
<reference evidence="5 6" key="1">
    <citation type="submission" date="2018-09" db="EMBL/GenBank/DDBJ databases">
        <title>Draft genome sequence of Rhodopseudomonas palustris 2.1.18.</title>
        <authorList>
            <person name="Robertson S.L."/>
            <person name="Meyer T.E."/>
            <person name="Kyndt J.A."/>
        </authorList>
    </citation>
    <scope>NUCLEOTIDE SEQUENCE [LARGE SCALE GENOMIC DNA]</scope>
    <source>
        <strain evidence="5 6">2.1.18</strain>
    </source>
</reference>
<evidence type="ECO:0000259" key="4">
    <source>
        <dbReference type="PROSITE" id="PS50995"/>
    </source>
</evidence>
<keyword evidence="2" id="KW-0238">DNA-binding</keyword>
<dbReference type="Gene3D" id="1.10.10.10">
    <property type="entry name" value="Winged helix-like DNA-binding domain superfamily/Winged helix DNA-binding domain"/>
    <property type="match status" value="1"/>
</dbReference>
<organism evidence="5 6">
    <name type="scientific">Rhodopseudomonas palustris</name>
    <dbReference type="NCBI Taxonomy" id="1076"/>
    <lineage>
        <taxon>Bacteria</taxon>
        <taxon>Pseudomonadati</taxon>
        <taxon>Pseudomonadota</taxon>
        <taxon>Alphaproteobacteria</taxon>
        <taxon>Hyphomicrobiales</taxon>
        <taxon>Nitrobacteraceae</taxon>
        <taxon>Rhodopseudomonas</taxon>
    </lineage>
</organism>
<protein>
    <submittedName>
        <fullName evidence="5">MarR family transcriptional regulator</fullName>
    </submittedName>
</protein>
<dbReference type="PANTHER" id="PTHR42756">
    <property type="entry name" value="TRANSCRIPTIONAL REGULATOR, MARR"/>
    <property type="match status" value="1"/>
</dbReference>
<dbReference type="Proteomes" id="UP000285523">
    <property type="component" value="Unassembled WGS sequence"/>
</dbReference>
<evidence type="ECO:0000256" key="1">
    <source>
        <dbReference type="ARBA" id="ARBA00023015"/>
    </source>
</evidence>
<dbReference type="InterPro" id="IPR036388">
    <property type="entry name" value="WH-like_DNA-bd_sf"/>
</dbReference>
<dbReference type="EMBL" id="QYYD01000026">
    <property type="protein sequence ID" value="RJF68771.1"/>
    <property type="molecule type" value="Genomic_DNA"/>
</dbReference>
<dbReference type="SUPFAM" id="SSF46785">
    <property type="entry name" value="Winged helix' DNA-binding domain"/>
    <property type="match status" value="1"/>
</dbReference>
<evidence type="ECO:0000313" key="6">
    <source>
        <dbReference type="Proteomes" id="UP000285523"/>
    </source>
</evidence>
<dbReference type="InterPro" id="IPR000835">
    <property type="entry name" value="HTH_MarR-typ"/>
</dbReference>
<dbReference type="Pfam" id="PF01047">
    <property type="entry name" value="MarR"/>
    <property type="match status" value="1"/>
</dbReference>
<dbReference type="SMART" id="SM00347">
    <property type="entry name" value="HTH_MARR"/>
    <property type="match status" value="1"/>
</dbReference>
<dbReference type="InterPro" id="IPR036390">
    <property type="entry name" value="WH_DNA-bd_sf"/>
</dbReference>
<feature type="domain" description="HTH marR-type" evidence="4">
    <location>
        <begin position="8"/>
        <end position="140"/>
    </location>
</feature>